<sequence length="359" mass="41074">MPPKRKKSDSNNIINEPPFIETPEELIEQPVVEPKKRQRPTIIVEDAPPINSIADLIKLGKSNKFYKNIDIIVIWKLLPYLEEIDNMIGMTSLKESVFYQIIYYIQNMHSRNMNDEYLHTIIMGPPGSGKTTVSKILGNIYKELGILSNSGSFKIAYRDDFIAGYLGQTAIKTRKLLQSCIGGVLFIDEVYALGPGESEKDSFSKEALDTLTGFLSEHKNDFCCIAAGYEDDIKKCFFAVNQGLESRFPWVHRIDVYSTEQLYQMFLNILNSINWQTNVDKNNIIIIINNNKDIFKNSGRDINNYIGKCKMAHARRVLCLDNQHKFILTLEDLQNGIKLTNETKIKKTEDNSAIFSMYT</sequence>
<comment type="similarity">
    <text evidence="1">Belongs to the CbxX/CfxQ family.</text>
</comment>
<evidence type="ECO:0000256" key="2">
    <source>
        <dbReference type="ARBA" id="ARBA00022741"/>
    </source>
</evidence>
<name>A0A6C0CZW1_9ZZZZ</name>
<keyword evidence="3" id="KW-0067">ATP-binding</keyword>
<dbReference type="PANTHER" id="PTHR43392">
    <property type="entry name" value="AAA-TYPE ATPASE FAMILY PROTEIN / ANKYRIN REPEAT FAMILY PROTEIN"/>
    <property type="match status" value="1"/>
</dbReference>
<evidence type="ECO:0000256" key="1">
    <source>
        <dbReference type="ARBA" id="ARBA00010378"/>
    </source>
</evidence>
<dbReference type="InterPro" id="IPR003593">
    <property type="entry name" value="AAA+_ATPase"/>
</dbReference>
<dbReference type="InterPro" id="IPR000641">
    <property type="entry name" value="CbxX/CfxQ"/>
</dbReference>
<dbReference type="GO" id="GO:0016887">
    <property type="term" value="F:ATP hydrolysis activity"/>
    <property type="evidence" value="ECO:0007669"/>
    <property type="project" value="InterPro"/>
</dbReference>
<dbReference type="Gene3D" id="3.40.50.300">
    <property type="entry name" value="P-loop containing nucleotide triphosphate hydrolases"/>
    <property type="match status" value="1"/>
</dbReference>
<dbReference type="CDD" id="cd00009">
    <property type="entry name" value="AAA"/>
    <property type="match status" value="1"/>
</dbReference>
<dbReference type="EMBL" id="MN739515">
    <property type="protein sequence ID" value="QHT09817.1"/>
    <property type="molecule type" value="Genomic_DNA"/>
</dbReference>
<keyword evidence="2" id="KW-0547">Nucleotide-binding</keyword>
<dbReference type="InterPro" id="IPR027417">
    <property type="entry name" value="P-loop_NTPase"/>
</dbReference>
<reference evidence="5" key="1">
    <citation type="journal article" date="2020" name="Nature">
        <title>Giant virus diversity and host interactions through global metagenomics.</title>
        <authorList>
            <person name="Schulz F."/>
            <person name="Roux S."/>
            <person name="Paez-Espino D."/>
            <person name="Jungbluth S."/>
            <person name="Walsh D.A."/>
            <person name="Denef V.J."/>
            <person name="McMahon K.D."/>
            <person name="Konstantinidis K.T."/>
            <person name="Eloe-Fadrosh E.A."/>
            <person name="Kyrpides N.C."/>
            <person name="Woyke T."/>
        </authorList>
    </citation>
    <scope>NUCLEOTIDE SEQUENCE</scope>
    <source>
        <strain evidence="5">GVMAG-M-3300023174-102</strain>
    </source>
</reference>
<dbReference type="SMART" id="SM00382">
    <property type="entry name" value="AAA"/>
    <property type="match status" value="1"/>
</dbReference>
<organism evidence="5">
    <name type="scientific">viral metagenome</name>
    <dbReference type="NCBI Taxonomy" id="1070528"/>
    <lineage>
        <taxon>unclassified sequences</taxon>
        <taxon>metagenomes</taxon>
        <taxon>organismal metagenomes</taxon>
    </lineage>
</organism>
<evidence type="ECO:0000259" key="4">
    <source>
        <dbReference type="SMART" id="SM00382"/>
    </source>
</evidence>
<protein>
    <recommendedName>
        <fullName evidence="4">AAA+ ATPase domain-containing protein</fullName>
    </recommendedName>
</protein>
<dbReference type="SUPFAM" id="SSF52540">
    <property type="entry name" value="P-loop containing nucleoside triphosphate hydrolases"/>
    <property type="match status" value="1"/>
</dbReference>
<dbReference type="GO" id="GO:0005524">
    <property type="term" value="F:ATP binding"/>
    <property type="evidence" value="ECO:0007669"/>
    <property type="project" value="UniProtKB-KW"/>
</dbReference>
<evidence type="ECO:0000256" key="3">
    <source>
        <dbReference type="ARBA" id="ARBA00022840"/>
    </source>
</evidence>
<evidence type="ECO:0000313" key="5">
    <source>
        <dbReference type="EMBL" id="QHT09817.1"/>
    </source>
</evidence>
<accession>A0A6C0CZW1</accession>
<dbReference type="InterPro" id="IPR003959">
    <property type="entry name" value="ATPase_AAA_core"/>
</dbReference>
<dbReference type="AlphaFoldDB" id="A0A6C0CZW1"/>
<dbReference type="PANTHER" id="PTHR43392:SF2">
    <property type="entry name" value="AAA-TYPE ATPASE FAMILY PROTEIN _ ANKYRIN REPEAT FAMILY PROTEIN"/>
    <property type="match status" value="1"/>
</dbReference>
<dbReference type="PRINTS" id="PR00819">
    <property type="entry name" value="CBXCFQXSUPER"/>
</dbReference>
<feature type="domain" description="AAA+ ATPase" evidence="4">
    <location>
        <begin position="116"/>
        <end position="318"/>
    </location>
</feature>
<dbReference type="Pfam" id="PF00004">
    <property type="entry name" value="AAA"/>
    <property type="match status" value="1"/>
</dbReference>
<dbReference type="InterPro" id="IPR050773">
    <property type="entry name" value="CbxX/CfxQ_RuBisCO_ESX"/>
</dbReference>
<proteinExistence type="inferred from homology"/>